<dbReference type="Gene3D" id="3.40.190.290">
    <property type="match status" value="1"/>
</dbReference>
<dbReference type="PRINTS" id="PR00039">
    <property type="entry name" value="HTHLYSR"/>
</dbReference>
<evidence type="ECO:0000313" key="7">
    <source>
        <dbReference type="Proteomes" id="UP000238163"/>
    </source>
</evidence>
<keyword evidence="4" id="KW-0804">Transcription</keyword>
<name>A0ABX5D7Q9_9VIBR</name>
<dbReference type="PANTHER" id="PTHR30126:SF91">
    <property type="entry name" value="LYSR FAMILY TRANSCRIPTIONAL REGULATOR"/>
    <property type="match status" value="1"/>
</dbReference>
<gene>
    <name evidence="6" type="ORF">COR51_22090</name>
</gene>
<dbReference type="EMBL" id="NWTN01000021">
    <property type="protein sequence ID" value="PRQ65505.1"/>
    <property type="molecule type" value="Genomic_DNA"/>
</dbReference>
<accession>A0ABX5D7Q9</accession>
<dbReference type="InterPro" id="IPR000847">
    <property type="entry name" value="LysR_HTH_N"/>
</dbReference>
<evidence type="ECO:0000256" key="1">
    <source>
        <dbReference type="ARBA" id="ARBA00009437"/>
    </source>
</evidence>
<dbReference type="PROSITE" id="PS50931">
    <property type="entry name" value="HTH_LYSR"/>
    <property type="match status" value="1"/>
</dbReference>
<keyword evidence="7" id="KW-1185">Reference proteome</keyword>
<evidence type="ECO:0000259" key="5">
    <source>
        <dbReference type="PROSITE" id="PS50931"/>
    </source>
</evidence>
<sequence length="309" mass="34286">MLLFYDGALVNNIVKGLGMLNIEQLVAFVAAAEQGSFSAAARHLGKSQSSVSIGVNNLEVDLGITLFDRSTKYPKLTPQGERMLSQAKVLLRQAERIRNYSQASVDSVEDTLKIAIDPLLPFSLLESAIEKMSQRFPFTQVDVSRLAAHHLTNAIIKDEVELGFNLAADAVPEGLDFVSIANIEWVCICSPDSIFADMQQVSNETLIGERQIVCRSMMQNTVLQAQGAFSQDIWQADDQEDVIKLVEQGIGWAIVPKDFTVEKQAMGTLIDFRPEFQRYEMMNSADVLWKSNTRLGPAAKYLCEMLGVF</sequence>
<keyword evidence="3" id="KW-0238">DNA-binding</keyword>
<feature type="domain" description="HTH lysR-type" evidence="5">
    <location>
        <begin position="20"/>
        <end position="77"/>
    </location>
</feature>
<protein>
    <submittedName>
        <fullName evidence="6">LysR family transcriptional regulator</fullName>
    </submittedName>
</protein>
<dbReference type="CDD" id="cd05466">
    <property type="entry name" value="PBP2_LTTR_substrate"/>
    <property type="match status" value="1"/>
</dbReference>
<dbReference type="InterPro" id="IPR005119">
    <property type="entry name" value="LysR_subst-bd"/>
</dbReference>
<evidence type="ECO:0000256" key="3">
    <source>
        <dbReference type="ARBA" id="ARBA00023125"/>
    </source>
</evidence>
<proteinExistence type="inferred from homology"/>
<organism evidence="6 7">
    <name type="scientific">Vibrio mediterranei</name>
    <dbReference type="NCBI Taxonomy" id="689"/>
    <lineage>
        <taxon>Bacteria</taxon>
        <taxon>Pseudomonadati</taxon>
        <taxon>Pseudomonadota</taxon>
        <taxon>Gammaproteobacteria</taxon>
        <taxon>Vibrionales</taxon>
        <taxon>Vibrionaceae</taxon>
        <taxon>Vibrio</taxon>
    </lineage>
</organism>
<evidence type="ECO:0000256" key="2">
    <source>
        <dbReference type="ARBA" id="ARBA00023015"/>
    </source>
</evidence>
<dbReference type="SUPFAM" id="SSF46785">
    <property type="entry name" value="Winged helix' DNA-binding domain"/>
    <property type="match status" value="1"/>
</dbReference>
<evidence type="ECO:0000313" key="6">
    <source>
        <dbReference type="EMBL" id="PRQ65505.1"/>
    </source>
</evidence>
<comment type="similarity">
    <text evidence="1">Belongs to the LysR transcriptional regulatory family.</text>
</comment>
<keyword evidence="2" id="KW-0805">Transcription regulation</keyword>
<dbReference type="InterPro" id="IPR036388">
    <property type="entry name" value="WH-like_DNA-bd_sf"/>
</dbReference>
<dbReference type="PANTHER" id="PTHR30126">
    <property type="entry name" value="HTH-TYPE TRANSCRIPTIONAL REGULATOR"/>
    <property type="match status" value="1"/>
</dbReference>
<dbReference type="InterPro" id="IPR036390">
    <property type="entry name" value="WH_DNA-bd_sf"/>
</dbReference>
<reference evidence="6 7" key="1">
    <citation type="submission" date="2018-03" db="EMBL/GenBank/DDBJ databases">
        <title>Genetic Diversity and Phenotypic Plasticity of AHL Mediated Quorum Sensing in Environmental Strains of Vibrio mediterranei.</title>
        <authorList>
            <person name="Lantoine F."/>
            <person name="Vouve F."/>
        </authorList>
    </citation>
    <scope>NUCLEOTIDE SEQUENCE [LARGE SCALE GENOMIC DNA]</scope>
    <source>
        <strain evidence="6 7">17LN0615E</strain>
    </source>
</reference>
<dbReference type="Pfam" id="PF00126">
    <property type="entry name" value="HTH_1"/>
    <property type="match status" value="1"/>
</dbReference>
<dbReference type="Gene3D" id="1.10.10.10">
    <property type="entry name" value="Winged helix-like DNA-binding domain superfamily/Winged helix DNA-binding domain"/>
    <property type="match status" value="1"/>
</dbReference>
<evidence type="ECO:0000256" key="4">
    <source>
        <dbReference type="ARBA" id="ARBA00023163"/>
    </source>
</evidence>
<dbReference type="Proteomes" id="UP000238163">
    <property type="component" value="Unassembled WGS sequence"/>
</dbReference>
<dbReference type="Pfam" id="PF03466">
    <property type="entry name" value="LysR_substrate"/>
    <property type="match status" value="1"/>
</dbReference>
<comment type="caution">
    <text evidence="6">The sequence shown here is derived from an EMBL/GenBank/DDBJ whole genome shotgun (WGS) entry which is preliminary data.</text>
</comment>
<dbReference type="SUPFAM" id="SSF53850">
    <property type="entry name" value="Periplasmic binding protein-like II"/>
    <property type="match status" value="1"/>
</dbReference>